<dbReference type="EMBL" id="JAPDGR010002290">
    <property type="protein sequence ID" value="KAJ2976622.1"/>
    <property type="molecule type" value="Genomic_DNA"/>
</dbReference>
<organism evidence="1 2">
    <name type="scientific">Xylaria curta</name>
    <dbReference type="NCBI Taxonomy" id="42375"/>
    <lineage>
        <taxon>Eukaryota</taxon>
        <taxon>Fungi</taxon>
        <taxon>Dikarya</taxon>
        <taxon>Ascomycota</taxon>
        <taxon>Pezizomycotina</taxon>
        <taxon>Sordariomycetes</taxon>
        <taxon>Xylariomycetidae</taxon>
        <taxon>Xylariales</taxon>
        <taxon>Xylariaceae</taxon>
        <taxon>Xylaria</taxon>
    </lineage>
</organism>
<proteinExistence type="predicted"/>
<evidence type="ECO:0000313" key="1">
    <source>
        <dbReference type="EMBL" id="KAJ2976622.1"/>
    </source>
</evidence>
<protein>
    <submittedName>
        <fullName evidence="1">Uncharacterized protein</fullName>
    </submittedName>
</protein>
<sequence length="377" mass="41039">MEDQGMEAITPTAHEREIFYVGGRWIQNAQGGQRFGEQMYVERLIPTAVSNKTLDRDPIIFVHGATRSGADWLTKPDGRAGWASYFLSQGFECYLVDLPFRGRSPWHPDDGELVTSPAESLQMLFAAGQVYGTWPQAKLHTQWPGTGAIGDPFFDHFAASALQMLGNNTKQELAAQAACAALLDRIGRPAIVLGHSAGGSTPWLLADIRPKLVRSIIALEPPGPPFSLLRLKPGPGAPYGIASAPLTYDPPVTNPDVDLVQANIKAPSEQLIDCLTQASSPPPRQLVNLKDIPVVVVTAPASYHAQYDWAAVEYLKQAGVQAEHLKLEYRGIFGNGHMCFMEKNSDEVAAEIVRWINNVGAQKKARSGTQEAPHVTV</sequence>
<keyword evidence="2" id="KW-1185">Reference proteome</keyword>
<comment type="caution">
    <text evidence="1">The sequence shown here is derived from an EMBL/GenBank/DDBJ whole genome shotgun (WGS) entry which is preliminary data.</text>
</comment>
<accession>A0ACC1NCM5</accession>
<gene>
    <name evidence="1" type="ORF">NUW58_g8037</name>
</gene>
<reference evidence="1" key="1">
    <citation type="submission" date="2022-10" db="EMBL/GenBank/DDBJ databases">
        <title>Genome Sequence of Xylaria curta.</title>
        <authorList>
            <person name="Buettner E."/>
        </authorList>
    </citation>
    <scope>NUCLEOTIDE SEQUENCE</scope>
    <source>
        <strain evidence="1">Babe10</strain>
    </source>
</reference>
<name>A0ACC1NCM5_9PEZI</name>
<dbReference type="Proteomes" id="UP001143856">
    <property type="component" value="Unassembled WGS sequence"/>
</dbReference>
<evidence type="ECO:0000313" key="2">
    <source>
        <dbReference type="Proteomes" id="UP001143856"/>
    </source>
</evidence>